<dbReference type="OrthoDB" id="159395at2759"/>
<keyword evidence="2" id="KW-0443">Lipid metabolism</keyword>
<dbReference type="Gene3D" id="2.30.29.30">
    <property type="entry name" value="Pleckstrin-homology domain (PH domain)/Phosphotyrosine-binding domain (PTB)"/>
    <property type="match status" value="1"/>
</dbReference>
<evidence type="ECO:0000256" key="2">
    <source>
        <dbReference type="ARBA" id="ARBA00023098"/>
    </source>
</evidence>
<feature type="non-terminal residue" evidence="3">
    <location>
        <position position="131"/>
    </location>
</feature>
<organism evidence="3 4">
    <name type="scientific">Asbolus verrucosus</name>
    <name type="common">Desert ironclad beetle</name>
    <dbReference type="NCBI Taxonomy" id="1661398"/>
    <lineage>
        <taxon>Eukaryota</taxon>
        <taxon>Metazoa</taxon>
        <taxon>Ecdysozoa</taxon>
        <taxon>Arthropoda</taxon>
        <taxon>Hexapoda</taxon>
        <taxon>Insecta</taxon>
        <taxon>Pterygota</taxon>
        <taxon>Neoptera</taxon>
        <taxon>Endopterygota</taxon>
        <taxon>Coleoptera</taxon>
        <taxon>Polyphaga</taxon>
        <taxon>Cucujiformia</taxon>
        <taxon>Tenebrionidae</taxon>
        <taxon>Pimeliinae</taxon>
        <taxon>Asbolus</taxon>
    </lineage>
</organism>
<evidence type="ECO:0000256" key="1">
    <source>
        <dbReference type="ARBA" id="ARBA00022801"/>
    </source>
</evidence>
<gene>
    <name evidence="3" type="ORF">BDFB_007468</name>
</gene>
<dbReference type="SUPFAM" id="SSF50729">
    <property type="entry name" value="PH domain-like"/>
    <property type="match status" value="1"/>
</dbReference>
<dbReference type="PANTHER" id="PTHR12187">
    <property type="entry name" value="AGAP000124-PA"/>
    <property type="match status" value="1"/>
</dbReference>
<evidence type="ECO:0000313" key="4">
    <source>
        <dbReference type="Proteomes" id="UP000292052"/>
    </source>
</evidence>
<dbReference type="AlphaFoldDB" id="A0A482VW39"/>
<dbReference type="GO" id="GO:0016316">
    <property type="term" value="F:phosphatidylinositol-3,4-bisphosphate 4-phosphatase activity"/>
    <property type="evidence" value="ECO:0007669"/>
    <property type="project" value="InterPro"/>
</dbReference>
<dbReference type="PANTHER" id="PTHR12187:SF11">
    <property type="entry name" value="PHOSPHATIDYLINOSITOL-3,4-BISPHOSPHATE 4-PHOSPHATASE"/>
    <property type="match status" value="1"/>
</dbReference>
<accession>A0A482VW39</accession>
<dbReference type="EMBL" id="QDEB01056823">
    <property type="protein sequence ID" value="RZC36984.1"/>
    <property type="molecule type" value="Genomic_DNA"/>
</dbReference>
<keyword evidence="4" id="KW-1185">Reference proteome</keyword>
<reference evidence="3 4" key="1">
    <citation type="submission" date="2017-03" db="EMBL/GenBank/DDBJ databases">
        <title>Genome of the blue death feigning beetle - Asbolus verrucosus.</title>
        <authorList>
            <person name="Rider S.D."/>
        </authorList>
    </citation>
    <scope>NUCLEOTIDE SEQUENCE [LARGE SCALE GENOMIC DNA]</scope>
    <source>
        <strain evidence="3">Butters</strain>
        <tissue evidence="3">Head and leg muscle</tissue>
    </source>
</reference>
<comment type="caution">
    <text evidence="3">The sequence shown here is derived from an EMBL/GenBank/DDBJ whole genome shotgun (WGS) entry which is preliminary data.</text>
</comment>
<proteinExistence type="predicted"/>
<sequence>NLERWCRLRGNLLFYFKSKDPLSEPIGVVVLEQCQQIAVFDGGLCQALASTCDMERSSWIDAIRIASYEGIRAELNALRQCIEHIAEVPICEVSLACDNLLCDGHGRPPNSYLDVDVYLSSAKCWIQYGQK</sequence>
<dbReference type="InterPro" id="IPR039034">
    <property type="entry name" value="INPP4"/>
</dbReference>
<dbReference type="STRING" id="1661398.A0A482VW39"/>
<dbReference type="GO" id="GO:0005737">
    <property type="term" value="C:cytoplasm"/>
    <property type="evidence" value="ECO:0007669"/>
    <property type="project" value="TreeGrafter"/>
</dbReference>
<evidence type="ECO:0000313" key="3">
    <source>
        <dbReference type="EMBL" id="RZC36984.1"/>
    </source>
</evidence>
<dbReference type="InterPro" id="IPR011993">
    <property type="entry name" value="PH-like_dom_sf"/>
</dbReference>
<keyword evidence="1" id="KW-0378">Hydrolase</keyword>
<name>A0A482VW39_ASBVE</name>
<protein>
    <submittedName>
        <fullName evidence="3">PH domain containing protein</fullName>
    </submittedName>
</protein>
<feature type="non-terminal residue" evidence="3">
    <location>
        <position position="1"/>
    </location>
</feature>
<dbReference type="Proteomes" id="UP000292052">
    <property type="component" value="Unassembled WGS sequence"/>
</dbReference>